<dbReference type="Proteomes" id="UP001202328">
    <property type="component" value="Unassembled WGS sequence"/>
</dbReference>
<accession>A0AAD4S4Q6</accession>
<reference evidence="1" key="1">
    <citation type="submission" date="2022-04" db="EMBL/GenBank/DDBJ databases">
        <title>A functionally conserved STORR gene fusion in Papaver species that diverged 16.8 million years ago.</title>
        <authorList>
            <person name="Catania T."/>
        </authorList>
    </citation>
    <scope>NUCLEOTIDE SEQUENCE</scope>
    <source>
        <strain evidence="1">S-188037</strain>
    </source>
</reference>
<dbReference type="AlphaFoldDB" id="A0AAD4S4Q6"/>
<evidence type="ECO:0000313" key="1">
    <source>
        <dbReference type="EMBL" id="KAI3861674.1"/>
    </source>
</evidence>
<evidence type="ECO:0000313" key="2">
    <source>
        <dbReference type="Proteomes" id="UP001202328"/>
    </source>
</evidence>
<comment type="caution">
    <text evidence="1">The sequence shown here is derived from an EMBL/GenBank/DDBJ whole genome shotgun (WGS) entry which is preliminary data.</text>
</comment>
<dbReference type="EMBL" id="JAJJMB010014260">
    <property type="protein sequence ID" value="KAI3861674.1"/>
    <property type="molecule type" value="Genomic_DNA"/>
</dbReference>
<protein>
    <submittedName>
        <fullName evidence="1">Uncharacterized protein</fullName>
    </submittedName>
</protein>
<name>A0AAD4S4Q6_9MAGN</name>
<organism evidence="1 2">
    <name type="scientific">Papaver atlanticum</name>
    <dbReference type="NCBI Taxonomy" id="357466"/>
    <lineage>
        <taxon>Eukaryota</taxon>
        <taxon>Viridiplantae</taxon>
        <taxon>Streptophyta</taxon>
        <taxon>Embryophyta</taxon>
        <taxon>Tracheophyta</taxon>
        <taxon>Spermatophyta</taxon>
        <taxon>Magnoliopsida</taxon>
        <taxon>Ranunculales</taxon>
        <taxon>Papaveraceae</taxon>
        <taxon>Papaveroideae</taxon>
        <taxon>Papaver</taxon>
    </lineage>
</organism>
<gene>
    <name evidence="1" type="ORF">MKW98_000626</name>
</gene>
<keyword evidence="2" id="KW-1185">Reference proteome</keyword>
<sequence length="130" mass="14428">MGKFIPEILGFYPGFRELIIDNGYTIKRWQINVASRSDIYPTKPEAAPVKEEQFGCAVAPDDDKIDRRNLLPITIRKRRETNGVYYVAVGTGGAGATLAETRAFGTFTNNYTYPSNSAPVYNQLNGFGLV</sequence>
<proteinExistence type="predicted"/>